<name>A0ACC6P1K2_9BURK</name>
<comment type="caution">
    <text evidence="1">The sequence shown here is derived from an EMBL/GenBank/DDBJ whole genome shotgun (WGS) entry which is preliminary data.</text>
</comment>
<keyword evidence="2" id="KW-1185">Reference proteome</keyword>
<proteinExistence type="predicted"/>
<sequence length="142" mass="15207">MQGDPPTTESDFAGFGDRVQIRASSETVAAGVAGLEGEIYGFTTPSATGVQVIGGSPDDYALNVFLESAEATLWVRPDLVELVHHNASAEVVVGNMKLIRQTDGSWMEEPPTTSTPISGTEAKSNFFETLVNAFKSRRKRDA</sequence>
<dbReference type="Proteomes" id="UP001364695">
    <property type="component" value="Unassembled WGS sequence"/>
</dbReference>
<evidence type="ECO:0000313" key="1">
    <source>
        <dbReference type="EMBL" id="MEJ7138114.1"/>
    </source>
</evidence>
<reference evidence="1" key="1">
    <citation type="submission" date="2023-10" db="EMBL/GenBank/DDBJ databases">
        <title>Amphibacter perezi, gen. nov., sp. nov. a novel taxa of the family Comamonadaceae, class Betaproteobacteria isolated from the skin microbiota of Pelophylax perezi from different populations.</title>
        <authorList>
            <person name="Costa S."/>
            <person name="Proenca D.N."/>
            <person name="Lopes I."/>
            <person name="Morais P.V."/>
        </authorList>
    </citation>
    <scope>NUCLEOTIDE SEQUENCE</scope>
    <source>
        <strain evidence="1">SL12-8</strain>
    </source>
</reference>
<dbReference type="EMBL" id="JAWDIE010000008">
    <property type="protein sequence ID" value="MEJ7138114.1"/>
    <property type="molecule type" value="Genomic_DNA"/>
</dbReference>
<accession>A0ACC6P1K2</accession>
<organism evidence="1 2">
    <name type="scientific">Amphibiibacter pelophylacis</name>
    <dbReference type="NCBI Taxonomy" id="1799477"/>
    <lineage>
        <taxon>Bacteria</taxon>
        <taxon>Pseudomonadati</taxon>
        <taxon>Pseudomonadota</taxon>
        <taxon>Betaproteobacteria</taxon>
        <taxon>Burkholderiales</taxon>
        <taxon>Sphaerotilaceae</taxon>
        <taxon>Amphibiibacter</taxon>
    </lineage>
</organism>
<evidence type="ECO:0000313" key="2">
    <source>
        <dbReference type="Proteomes" id="UP001364695"/>
    </source>
</evidence>
<protein>
    <submittedName>
        <fullName evidence="1">Uncharacterized protein</fullName>
    </submittedName>
</protein>
<gene>
    <name evidence="1" type="ORF">RV045_06675</name>
</gene>